<proteinExistence type="predicted"/>
<name>A0A2T0I5X4_PSEFL</name>
<dbReference type="PANTHER" id="PTHR47307:SF1">
    <property type="entry name" value="GLUTATHIONE-REGULATED POTASSIUM-EFFLUX SYSTEM ANCILLARY PROTEIN KEFG"/>
    <property type="match status" value="1"/>
</dbReference>
<dbReference type="GO" id="GO:0009055">
    <property type="term" value="F:electron transfer activity"/>
    <property type="evidence" value="ECO:0007669"/>
    <property type="project" value="TreeGrafter"/>
</dbReference>
<dbReference type="Pfam" id="PF02525">
    <property type="entry name" value="Flavodoxin_2"/>
    <property type="match status" value="1"/>
</dbReference>
<dbReference type="GO" id="GO:0010181">
    <property type="term" value="F:FMN binding"/>
    <property type="evidence" value="ECO:0007669"/>
    <property type="project" value="TreeGrafter"/>
</dbReference>
<evidence type="ECO:0000313" key="4">
    <source>
        <dbReference type="Proteomes" id="UP000239731"/>
    </source>
</evidence>
<dbReference type="EMBL" id="PVUH01000012">
    <property type="protein sequence ID" value="PRW90719.1"/>
    <property type="molecule type" value="Genomic_DNA"/>
</dbReference>
<dbReference type="InterPro" id="IPR003680">
    <property type="entry name" value="Flavodoxin_fold"/>
</dbReference>
<dbReference type="InterPro" id="IPR046980">
    <property type="entry name" value="KefG/KefF"/>
</dbReference>
<dbReference type="InterPro" id="IPR029039">
    <property type="entry name" value="Flavoprotein-like_sf"/>
</dbReference>
<protein>
    <submittedName>
        <fullName evidence="3">Flavodoxin family protein</fullName>
    </submittedName>
</protein>
<dbReference type="PANTHER" id="PTHR47307">
    <property type="entry name" value="GLUTATHIONE-REGULATED POTASSIUM-EFFLUX SYSTEM ANCILLARY PROTEIN KEFG"/>
    <property type="match status" value="1"/>
</dbReference>
<evidence type="ECO:0000313" key="3">
    <source>
        <dbReference type="EMBL" id="PRW90719.1"/>
    </source>
</evidence>
<dbReference type="SUPFAM" id="SSF52218">
    <property type="entry name" value="Flavoproteins"/>
    <property type="match status" value="1"/>
</dbReference>
<dbReference type="GO" id="GO:0003955">
    <property type="term" value="F:NAD(P)H dehydrogenase (quinone) activity"/>
    <property type="evidence" value="ECO:0007669"/>
    <property type="project" value="TreeGrafter"/>
</dbReference>
<gene>
    <name evidence="3" type="ORF">C7A10_19070</name>
</gene>
<comment type="caution">
    <text evidence="3">The sequence shown here is derived from an EMBL/GenBank/DDBJ whole genome shotgun (WGS) entry which is preliminary data.</text>
</comment>
<evidence type="ECO:0000259" key="2">
    <source>
        <dbReference type="Pfam" id="PF02525"/>
    </source>
</evidence>
<reference evidence="3 4" key="1">
    <citation type="submission" date="2018-03" db="EMBL/GenBank/DDBJ databases">
        <title>Blue discolouration in mozzarella cheese caused by Pseudomonas fluorescens.</title>
        <authorList>
            <person name="Chiesa F."/>
            <person name="Dalmasso A."/>
            <person name="Lomonaco S."/>
        </authorList>
    </citation>
    <scope>NUCLEOTIDE SEQUENCE [LARGE SCALE GENOMIC DNA]</scope>
    <source>
        <strain evidence="3 4">11293</strain>
    </source>
</reference>
<keyword evidence="1" id="KW-0560">Oxidoreductase</keyword>
<organism evidence="3 4">
    <name type="scientific">Pseudomonas fluorescens</name>
    <dbReference type="NCBI Taxonomy" id="294"/>
    <lineage>
        <taxon>Bacteria</taxon>
        <taxon>Pseudomonadati</taxon>
        <taxon>Pseudomonadota</taxon>
        <taxon>Gammaproteobacteria</taxon>
        <taxon>Pseudomonadales</taxon>
        <taxon>Pseudomonadaceae</taxon>
        <taxon>Pseudomonas</taxon>
    </lineage>
</organism>
<dbReference type="AlphaFoldDB" id="A0A2T0I5X4"/>
<feature type="domain" description="Flavodoxin-like fold" evidence="2">
    <location>
        <begin position="8"/>
        <end position="171"/>
    </location>
</feature>
<dbReference type="Gene3D" id="3.40.50.360">
    <property type="match status" value="1"/>
</dbReference>
<evidence type="ECO:0000256" key="1">
    <source>
        <dbReference type="ARBA" id="ARBA00023002"/>
    </source>
</evidence>
<sequence>MGHTIYMKKVIVISGHPDLSVSRVNTAIMGKISQRGVKVHSLASAVTPTGFDMGAEQALLNAHDRIVLLFPLYWYSCPAIMKQWIDEVFTPGYAYARGGDKLKDKEFMIITTVGAPSTGYRAGGFNRYTLDELLRPLQQTVAYVKGIYLPVVGIYESVFIDDESIDVTARNVAAQVIEDQASADQLYENMLLQAEQAQIALLQ</sequence>
<dbReference type="Proteomes" id="UP000239731">
    <property type="component" value="Unassembled WGS sequence"/>
</dbReference>
<accession>A0A2T0I5X4</accession>